<dbReference type="Proteomes" id="UP000438448">
    <property type="component" value="Unassembled WGS sequence"/>
</dbReference>
<comment type="caution">
    <text evidence="1">The sequence shown here is derived from an EMBL/GenBank/DDBJ whole genome shotgun (WGS) entry which is preliminary data.</text>
</comment>
<dbReference type="AlphaFoldDB" id="A0A7K0D8A1"/>
<dbReference type="OrthoDB" id="4569203at2"/>
<dbReference type="EMBL" id="WEGK01000012">
    <property type="protein sequence ID" value="MQY21986.1"/>
    <property type="molecule type" value="Genomic_DNA"/>
</dbReference>
<accession>A0A7K0D8A1</accession>
<sequence>MTGDYAGSPDDWTTSAIGDPVACWDPATQAPREVWQEIGLDLDTATTTIGGIAPPREFALYGGQLTTWMYSVTVWSQLYTVEDFRRKERTPFTMVPIAGPPAYHYTPAGDTTGDHRTIIFPTSYGSCSIQVIRQSTRAPATPAREAIRIATILVPVLPK</sequence>
<proteinExistence type="predicted"/>
<keyword evidence="2" id="KW-1185">Reference proteome</keyword>
<protein>
    <submittedName>
        <fullName evidence="1">Uncharacterized protein</fullName>
    </submittedName>
</protein>
<dbReference type="RefSeq" id="WP_153413246.1">
    <property type="nucleotide sequence ID" value="NZ_WEGK01000012.1"/>
</dbReference>
<evidence type="ECO:0000313" key="2">
    <source>
        <dbReference type="Proteomes" id="UP000438448"/>
    </source>
</evidence>
<gene>
    <name evidence="1" type="ORF">NRB20_50990</name>
</gene>
<organism evidence="1 2">
    <name type="scientific">Nocardia macrotermitis</name>
    <dbReference type="NCBI Taxonomy" id="2585198"/>
    <lineage>
        <taxon>Bacteria</taxon>
        <taxon>Bacillati</taxon>
        <taxon>Actinomycetota</taxon>
        <taxon>Actinomycetes</taxon>
        <taxon>Mycobacteriales</taxon>
        <taxon>Nocardiaceae</taxon>
        <taxon>Nocardia</taxon>
    </lineage>
</organism>
<name>A0A7K0D8A1_9NOCA</name>
<evidence type="ECO:0000313" key="1">
    <source>
        <dbReference type="EMBL" id="MQY21986.1"/>
    </source>
</evidence>
<reference evidence="1 2" key="1">
    <citation type="submission" date="2019-10" db="EMBL/GenBank/DDBJ databases">
        <title>Nocardia macrotermitis sp. nov. and Nocardia aurantia sp. nov., isolated from the gut of fungus growing-termite Macrotermes natalensis.</title>
        <authorList>
            <person name="Benndorf R."/>
            <person name="Schwitalla J."/>
            <person name="Martin K."/>
            <person name="De Beer W."/>
            <person name="Kaster A.-K."/>
            <person name="Vollmers J."/>
            <person name="Poulsen M."/>
            <person name="Beemelmanns C."/>
        </authorList>
    </citation>
    <scope>NUCLEOTIDE SEQUENCE [LARGE SCALE GENOMIC DNA]</scope>
    <source>
        <strain evidence="1 2">RB20</strain>
    </source>
</reference>